<keyword evidence="1" id="KW-1133">Transmembrane helix</keyword>
<gene>
    <name evidence="2" type="ORF">POCULU_LOCUS11377</name>
</gene>
<feature type="non-terminal residue" evidence="2">
    <location>
        <position position="58"/>
    </location>
</feature>
<keyword evidence="3" id="KW-1185">Reference proteome</keyword>
<sequence length="58" mass="6732">AKMYLSWTTLFITLWKIAFFGMGEKSPKKAGEKPEKNLTLFWDQKTTELNSKTNYGIV</sequence>
<keyword evidence="1" id="KW-0472">Membrane</keyword>
<feature type="non-terminal residue" evidence="2">
    <location>
        <position position="1"/>
    </location>
</feature>
<name>A0A9N9HD95_9GLOM</name>
<reference evidence="2" key="1">
    <citation type="submission" date="2021-06" db="EMBL/GenBank/DDBJ databases">
        <authorList>
            <person name="Kallberg Y."/>
            <person name="Tangrot J."/>
            <person name="Rosling A."/>
        </authorList>
    </citation>
    <scope>NUCLEOTIDE SEQUENCE</scope>
    <source>
        <strain evidence="2">IA702</strain>
    </source>
</reference>
<dbReference type="EMBL" id="CAJVPJ010008023">
    <property type="protein sequence ID" value="CAG8678811.1"/>
    <property type="molecule type" value="Genomic_DNA"/>
</dbReference>
<proteinExistence type="predicted"/>
<comment type="caution">
    <text evidence="2">The sequence shown here is derived from an EMBL/GenBank/DDBJ whole genome shotgun (WGS) entry which is preliminary data.</text>
</comment>
<dbReference type="AlphaFoldDB" id="A0A9N9HD95"/>
<dbReference type="Proteomes" id="UP000789572">
    <property type="component" value="Unassembled WGS sequence"/>
</dbReference>
<accession>A0A9N9HD95</accession>
<evidence type="ECO:0000313" key="2">
    <source>
        <dbReference type="EMBL" id="CAG8678811.1"/>
    </source>
</evidence>
<feature type="transmembrane region" description="Helical" evidence="1">
    <location>
        <begin position="6"/>
        <end position="23"/>
    </location>
</feature>
<organism evidence="2 3">
    <name type="scientific">Paraglomus occultum</name>
    <dbReference type="NCBI Taxonomy" id="144539"/>
    <lineage>
        <taxon>Eukaryota</taxon>
        <taxon>Fungi</taxon>
        <taxon>Fungi incertae sedis</taxon>
        <taxon>Mucoromycota</taxon>
        <taxon>Glomeromycotina</taxon>
        <taxon>Glomeromycetes</taxon>
        <taxon>Paraglomerales</taxon>
        <taxon>Paraglomeraceae</taxon>
        <taxon>Paraglomus</taxon>
    </lineage>
</organism>
<evidence type="ECO:0000256" key="1">
    <source>
        <dbReference type="SAM" id="Phobius"/>
    </source>
</evidence>
<keyword evidence="1" id="KW-0812">Transmembrane</keyword>
<protein>
    <submittedName>
        <fullName evidence="2">6233_t:CDS:1</fullName>
    </submittedName>
</protein>
<evidence type="ECO:0000313" key="3">
    <source>
        <dbReference type="Proteomes" id="UP000789572"/>
    </source>
</evidence>